<dbReference type="NCBIfam" id="TIGR00360">
    <property type="entry name" value="ComEC_N-term"/>
    <property type="match status" value="1"/>
</dbReference>
<accession>A0A5C1E8L1</accession>
<keyword evidence="5 6" id="KW-0472">Membrane</keyword>
<dbReference type="CDD" id="cd07731">
    <property type="entry name" value="ComA-like_MBL-fold"/>
    <property type="match status" value="1"/>
</dbReference>
<organism evidence="8 9">
    <name type="scientific">Oryzomicrobium terrae</name>
    <dbReference type="NCBI Taxonomy" id="1735038"/>
    <lineage>
        <taxon>Bacteria</taxon>
        <taxon>Pseudomonadati</taxon>
        <taxon>Pseudomonadota</taxon>
        <taxon>Betaproteobacteria</taxon>
        <taxon>Rhodocyclales</taxon>
        <taxon>Rhodocyclaceae</taxon>
        <taxon>Oryzomicrobium</taxon>
    </lineage>
</organism>
<dbReference type="InterPro" id="IPR004797">
    <property type="entry name" value="Competence_ComEC/Rec2"/>
</dbReference>
<dbReference type="InterPro" id="IPR036866">
    <property type="entry name" value="RibonucZ/Hydroxyglut_hydro"/>
</dbReference>
<evidence type="ECO:0000256" key="6">
    <source>
        <dbReference type="SAM" id="Phobius"/>
    </source>
</evidence>
<keyword evidence="4 6" id="KW-1133">Transmembrane helix</keyword>
<dbReference type="GO" id="GO:0030420">
    <property type="term" value="P:establishment of competence for transformation"/>
    <property type="evidence" value="ECO:0007669"/>
    <property type="project" value="InterPro"/>
</dbReference>
<reference evidence="8 9" key="1">
    <citation type="submission" date="2017-07" db="EMBL/GenBank/DDBJ databases">
        <title>Complete genome sequence of Oryzomicrobium terrae TPP412.</title>
        <authorList>
            <person name="Chiu L.-W."/>
            <person name="Lo K.-J."/>
            <person name="Tsai Y.-M."/>
            <person name="Lin S.-S."/>
            <person name="Kuo C.-H."/>
            <person name="Liu C.-T."/>
        </authorList>
    </citation>
    <scope>NUCLEOTIDE SEQUENCE [LARGE SCALE GENOMIC DNA]</scope>
    <source>
        <strain evidence="8 9">TPP412</strain>
    </source>
</reference>
<dbReference type="InterPro" id="IPR035681">
    <property type="entry name" value="ComA-like_MBL"/>
</dbReference>
<dbReference type="EMBL" id="CP022579">
    <property type="protein sequence ID" value="QEL64959.1"/>
    <property type="molecule type" value="Genomic_DNA"/>
</dbReference>
<feature type="transmembrane region" description="Helical" evidence="6">
    <location>
        <begin position="24"/>
        <end position="42"/>
    </location>
</feature>
<dbReference type="PANTHER" id="PTHR30619:SF1">
    <property type="entry name" value="RECOMBINATION PROTEIN 2"/>
    <property type="match status" value="1"/>
</dbReference>
<dbReference type="InterPro" id="IPR025405">
    <property type="entry name" value="DUF4131"/>
</dbReference>
<comment type="subcellular location">
    <subcellularLocation>
        <location evidence="1">Cell membrane</location>
        <topology evidence="1">Multi-pass membrane protein</topology>
    </subcellularLocation>
</comment>
<evidence type="ECO:0000256" key="2">
    <source>
        <dbReference type="ARBA" id="ARBA00022475"/>
    </source>
</evidence>
<dbReference type="AlphaFoldDB" id="A0A5C1E8L1"/>
<feature type="transmembrane region" description="Helical" evidence="6">
    <location>
        <begin position="518"/>
        <end position="535"/>
    </location>
</feature>
<keyword evidence="9" id="KW-1185">Reference proteome</keyword>
<gene>
    <name evidence="8" type="primary">comEC</name>
    <name evidence="8" type="ORF">OTERR_14830</name>
</gene>
<dbReference type="InterPro" id="IPR052159">
    <property type="entry name" value="Competence_DNA_uptake"/>
</dbReference>
<dbReference type="NCBIfam" id="TIGR00361">
    <property type="entry name" value="ComEC_Rec2"/>
    <property type="match status" value="1"/>
</dbReference>
<dbReference type="PANTHER" id="PTHR30619">
    <property type="entry name" value="DNA INTERNALIZATION/COMPETENCE PROTEIN COMEC/REC2"/>
    <property type="match status" value="1"/>
</dbReference>
<dbReference type="InterPro" id="IPR001279">
    <property type="entry name" value="Metallo-B-lactamas"/>
</dbReference>
<keyword evidence="2" id="KW-1003">Cell membrane</keyword>
<feature type="domain" description="Metallo-beta-lactamase" evidence="7">
    <location>
        <begin position="574"/>
        <end position="767"/>
    </location>
</feature>
<evidence type="ECO:0000259" key="7">
    <source>
        <dbReference type="SMART" id="SM00849"/>
    </source>
</evidence>
<dbReference type="Pfam" id="PF00753">
    <property type="entry name" value="Lactamase_B"/>
    <property type="match status" value="1"/>
</dbReference>
<sequence>MRLVSIAFALGVLLLQLQGHLPPWSWLTLLLLASLGGAAAALRVRRLQQVGQGRGRGTHARWASLLLLACFAALAGFSWSAWRAGLALSSQLAAADEGRDFVVTGIVSRMPQNTALGIRFQLDVEQLDPAGPLPGQAAPISMPQRLSLGWWGGRRQGAVAESEERHRPVVHAGERWRLTVRLKRPHGLRNPGGFDAEAWMLERGIDATGTVRLAQERLSPFVIRPDTTIERVREAVRDRFLATLPAQDYPWGGVLAALAVGDQQAVDAGQWRIFARTGTTHLMSISGLHVTLVAGLVAALAGALWRRHPRAPLGLATPRAAALAGVAAALIYTLLAGAGVPALRTLSMVGVAALAVATGRATRVSRVLAAALLAVLLLDPWAVLAPGFWLSFGAVAALLYVGAGRVGHHASPTPEAVPAWRRRVRDELARFGLTQWAATWATLPLVLFFFQQFSLVSPLANAVAIPLISLVVTPLALLAALVPLDSLLWLAHGVLAPLMAALQWLADQPLSVWTPAAPPAWSVALALAGLGLLLAPRGLPGRLAGLVLLLPALSWPASRPAPGEAWVTVLDVGQGLAVVVRTAEHTLAYDTGPAWGETDAGERVVAPYLRTLGVDRLDGLVVTHSDRDHSGGALSVLAAFPVDWLVDTLPPAHPAHHFDVPRSACEAGLAWVWDGVRFTVLHPRPEALVPGVKPNRQSCVMMVEAGGSRLLLAADLEIPDEAAVVGRSGSALAADVLVAPHHGGASASSPAFVAAVRPAQVVFSAGYRNRFAHPRSEVVERYRQIGSVVWRTDRDGAIGFRLGPAGVTGIAERQRQPRYWATADEASAR</sequence>
<feature type="transmembrane region" description="Helical" evidence="6">
    <location>
        <begin position="487"/>
        <end position="506"/>
    </location>
</feature>
<feature type="transmembrane region" description="Helical" evidence="6">
    <location>
        <begin position="388"/>
        <end position="407"/>
    </location>
</feature>
<dbReference type="Pfam" id="PF13567">
    <property type="entry name" value="DUF4131"/>
    <property type="match status" value="1"/>
</dbReference>
<dbReference type="Gene3D" id="3.60.15.10">
    <property type="entry name" value="Ribonuclease Z/Hydroxyacylglutathione hydrolase-like"/>
    <property type="match status" value="1"/>
</dbReference>
<dbReference type="Proteomes" id="UP000323671">
    <property type="component" value="Chromosome"/>
</dbReference>
<dbReference type="InterPro" id="IPR004477">
    <property type="entry name" value="ComEC_N"/>
</dbReference>
<feature type="transmembrane region" description="Helical" evidence="6">
    <location>
        <begin position="62"/>
        <end position="82"/>
    </location>
</feature>
<dbReference type="SMART" id="SM00849">
    <property type="entry name" value="Lactamase_B"/>
    <property type="match status" value="1"/>
</dbReference>
<evidence type="ECO:0000256" key="4">
    <source>
        <dbReference type="ARBA" id="ARBA00022989"/>
    </source>
</evidence>
<protein>
    <submittedName>
        <fullName evidence="8">DNA internalization-related competence protein ComEC/Rec2</fullName>
    </submittedName>
</protein>
<dbReference type="GO" id="GO:0005886">
    <property type="term" value="C:plasma membrane"/>
    <property type="evidence" value="ECO:0007669"/>
    <property type="project" value="UniProtKB-SubCell"/>
</dbReference>
<evidence type="ECO:0000256" key="3">
    <source>
        <dbReference type="ARBA" id="ARBA00022692"/>
    </source>
</evidence>
<dbReference type="KEGG" id="otr:OTERR_14830"/>
<dbReference type="SUPFAM" id="SSF56281">
    <property type="entry name" value="Metallo-hydrolase/oxidoreductase"/>
    <property type="match status" value="1"/>
</dbReference>
<feature type="transmembrane region" description="Helical" evidence="6">
    <location>
        <begin position="428"/>
        <end position="450"/>
    </location>
</feature>
<feature type="transmembrane region" description="Helical" evidence="6">
    <location>
        <begin position="462"/>
        <end position="482"/>
    </location>
</feature>
<feature type="transmembrane region" description="Helical" evidence="6">
    <location>
        <begin position="317"/>
        <end position="335"/>
    </location>
</feature>
<evidence type="ECO:0000256" key="1">
    <source>
        <dbReference type="ARBA" id="ARBA00004651"/>
    </source>
</evidence>
<keyword evidence="3 6" id="KW-0812">Transmembrane</keyword>
<dbReference type="Pfam" id="PF03772">
    <property type="entry name" value="Competence"/>
    <property type="match status" value="1"/>
</dbReference>
<evidence type="ECO:0000256" key="5">
    <source>
        <dbReference type="ARBA" id="ARBA00023136"/>
    </source>
</evidence>
<evidence type="ECO:0000313" key="8">
    <source>
        <dbReference type="EMBL" id="QEL64959.1"/>
    </source>
</evidence>
<proteinExistence type="predicted"/>
<evidence type="ECO:0000313" key="9">
    <source>
        <dbReference type="Proteomes" id="UP000323671"/>
    </source>
</evidence>
<feature type="transmembrane region" description="Helical" evidence="6">
    <location>
        <begin position="282"/>
        <end position="305"/>
    </location>
</feature>
<name>A0A5C1E8L1_9RHOO</name>